<evidence type="ECO:0000259" key="3">
    <source>
        <dbReference type="PROSITE" id="PS50110"/>
    </source>
</evidence>
<name>A0A7C3N6S7_UNCW3</name>
<dbReference type="PROSITE" id="PS50110">
    <property type="entry name" value="RESPONSE_REGULATORY"/>
    <property type="match status" value="1"/>
</dbReference>
<keyword evidence="2" id="KW-0175">Coiled coil</keyword>
<dbReference type="InterPro" id="IPR011006">
    <property type="entry name" value="CheY-like_superfamily"/>
</dbReference>
<dbReference type="InterPro" id="IPR001789">
    <property type="entry name" value="Sig_transdc_resp-reg_receiver"/>
</dbReference>
<dbReference type="InterPro" id="IPR052020">
    <property type="entry name" value="Cyclic_di-GMP/3'3'-cGAMP_PDE"/>
</dbReference>
<evidence type="ECO:0000256" key="1">
    <source>
        <dbReference type="PROSITE-ProRule" id="PRU00169"/>
    </source>
</evidence>
<gene>
    <name evidence="5" type="ORF">ENS15_04225</name>
</gene>
<reference evidence="5" key="1">
    <citation type="journal article" date="2020" name="mSystems">
        <title>Genome- and Community-Level Interaction Insights into Carbon Utilization and Element Cycling Functions of Hydrothermarchaeota in Hydrothermal Sediment.</title>
        <authorList>
            <person name="Zhou Z."/>
            <person name="Liu Y."/>
            <person name="Xu W."/>
            <person name="Pan J."/>
            <person name="Luo Z.H."/>
            <person name="Li M."/>
        </authorList>
    </citation>
    <scope>NUCLEOTIDE SEQUENCE [LARGE SCALE GENOMIC DNA]</scope>
    <source>
        <strain evidence="5">SpSt-464</strain>
    </source>
</reference>
<protein>
    <submittedName>
        <fullName evidence="5">Response regulator</fullName>
    </submittedName>
</protein>
<evidence type="ECO:0000259" key="4">
    <source>
        <dbReference type="PROSITE" id="PS51832"/>
    </source>
</evidence>
<proteinExistence type="predicted"/>
<feature type="domain" description="HD-GYP" evidence="4">
    <location>
        <begin position="315"/>
        <end position="496"/>
    </location>
</feature>
<dbReference type="SMART" id="SM00448">
    <property type="entry name" value="REC"/>
    <property type="match status" value="1"/>
</dbReference>
<keyword evidence="1" id="KW-0597">Phosphoprotein</keyword>
<dbReference type="Gene3D" id="3.40.50.2300">
    <property type="match status" value="1"/>
</dbReference>
<evidence type="ECO:0000256" key="2">
    <source>
        <dbReference type="SAM" id="Coils"/>
    </source>
</evidence>
<accession>A0A7C3N6S7</accession>
<dbReference type="Pfam" id="PF00072">
    <property type="entry name" value="Response_reg"/>
    <property type="match status" value="1"/>
</dbReference>
<dbReference type="PROSITE" id="PS51832">
    <property type="entry name" value="HD_GYP"/>
    <property type="match status" value="1"/>
</dbReference>
<dbReference type="AlphaFoldDB" id="A0A7C3N6S7"/>
<dbReference type="SUPFAM" id="SSF52172">
    <property type="entry name" value="CheY-like"/>
    <property type="match status" value="1"/>
</dbReference>
<dbReference type="EMBL" id="DSTT01000005">
    <property type="protein sequence ID" value="HFK23839.1"/>
    <property type="molecule type" value="Genomic_DNA"/>
</dbReference>
<feature type="domain" description="Response regulatory" evidence="3">
    <location>
        <begin position="4"/>
        <end position="121"/>
    </location>
</feature>
<feature type="modified residue" description="4-aspartylphosphate" evidence="1">
    <location>
        <position position="56"/>
    </location>
</feature>
<evidence type="ECO:0000313" key="5">
    <source>
        <dbReference type="EMBL" id="HFK23839.1"/>
    </source>
</evidence>
<comment type="caution">
    <text evidence="5">The sequence shown here is derived from an EMBL/GenBank/DDBJ whole genome shotgun (WGS) entry which is preliminary data.</text>
</comment>
<dbReference type="InterPro" id="IPR037522">
    <property type="entry name" value="HD_GYP_dom"/>
</dbReference>
<dbReference type="Gene3D" id="1.10.3210.10">
    <property type="entry name" value="Hypothetical protein af1432"/>
    <property type="match status" value="1"/>
</dbReference>
<dbReference type="Pfam" id="PF13487">
    <property type="entry name" value="HD_5"/>
    <property type="match status" value="1"/>
</dbReference>
<sequence>MKEKILVADGEITVANFLKKIIEYEKKDSVDVDISTDGGQFKNLLSLNQYSLIIVDLSLPGIDVFDFISNYSMENPFSPIIVISATIDINLAMTCIRSGAYDFVSKPFTADTMLLVVRNAYEKRQLLLDKEKLSADIQKMNEELLNTNQLVTEQKEKLDNYLKELLKSIDELKTFSEMISVIKSFDSNSLNIFEKLDTIFNPHSIVLLLFDEKSGDFVVKKERNFEKEFPVGTKIHKSQFTDYFKSSKINIGYSLKGGNENSTVTLPIFIGKLIIGIFIFDIESSKVKDEKMVLFEIARLVITNSLASAKFFEDSRRSYLESLIAFLYLEERIFPGLKKHSEKVSALSVKIAKRMELSEDEIKDVQYSALLHLLGLLNKPKEIFNAPTYFDPEKSVEIKQAIVSGADIIAPLVMLEDAQKIIKYLYENYDGTGFNRLVGKKIPVGARIVRVAGEYCVFRDIFKLTDKHIEGIFNDNSGKLYDPDIVKLLFAILKNE</sequence>
<dbReference type="GO" id="GO:0000160">
    <property type="term" value="P:phosphorelay signal transduction system"/>
    <property type="evidence" value="ECO:0007669"/>
    <property type="project" value="InterPro"/>
</dbReference>
<dbReference type="PANTHER" id="PTHR45228">
    <property type="entry name" value="CYCLIC DI-GMP PHOSPHODIESTERASE TM_0186-RELATED"/>
    <property type="match status" value="1"/>
</dbReference>
<feature type="coiled-coil region" evidence="2">
    <location>
        <begin position="123"/>
        <end position="164"/>
    </location>
</feature>
<dbReference type="CDD" id="cd00077">
    <property type="entry name" value="HDc"/>
    <property type="match status" value="1"/>
</dbReference>
<dbReference type="SUPFAM" id="SSF109604">
    <property type="entry name" value="HD-domain/PDEase-like"/>
    <property type="match status" value="1"/>
</dbReference>
<dbReference type="InterPro" id="IPR003607">
    <property type="entry name" value="HD/PDEase_dom"/>
</dbReference>
<organism evidence="5">
    <name type="scientific">candidate division WOR-3 bacterium</name>
    <dbReference type="NCBI Taxonomy" id="2052148"/>
    <lineage>
        <taxon>Bacteria</taxon>
        <taxon>Bacteria division WOR-3</taxon>
    </lineage>
</organism>